<reference evidence="2 3" key="1">
    <citation type="submission" date="2020-04" db="EMBL/GenBank/DDBJ databases">
        <title>Novel species.</title>
        <authorList>
            <person name="Teo W.F.A."/>
            <person name="Lipun K."/>
            <person name="Srisuk N."/>
            <person name="Duangmal K."/>
        </authorList>
    </citation>
    <scope>NUCLEOTIDE SEQUENCE [LARGE SCALE GENOMIC DNA]</scope>
    <source>
        <strain evidence="2 3">K13G38</strain>
    </source>
</reference>
<dbReference type="InterPro" id="IPR052898">
    <property type="entry name" value="ACAD10-like"/>
</dbReference>
<name>A0ABX1J5S5_9PSEU</name>
<dbReference type="PANTHER" id="PTHR47829:SF1">
    <property type="entry name" value="HAD FAMILY PHOSPHATASE"/>
    <property type="match status" value="1"/>
</dbReference>
<protein>
    <submittedName>
        <fullName evidence="2">Phosphotransferase family protein</fullName>
    </submittedName>
</protein>
<dbReference type="InterPro" id="IPR002575">
    <property type="entry name" value="Aminoglycoside_PTrfase"/>
</dbReference>
<dbReference type="Gene3D" id="3.90.1200.10">
    <property type="match status" value="1"/>
</dbReference>
<evidence type="ECO:0000313" key="2">
    <source>
        <dbReference type="EMBL" id="NKQ54701.1"/>
    </source>
</evidence>
<dbReference type="CDD" id="cd05154">
    <property type="entry name" value="ACAD10_11_N-like"/>
    <property type="match status" value="1"/>
</dbReference>
<evidence type="ECO:0000259" key="1">
    <source>
        <dbReference type="Pfam" id="PF01636"/>
    </source>
</evidence>
<dbReference type="InterPro" id="IPR041726">
    <property type="entry name" value="ACAD10_11_N"/>
</dbReference>
<dbReference type="InterPro" id="IPR011009">
    <property type="entry name" value="Kinase-like_dom_sf"/>
</dbReference>
<dbReference type="Proteomes" id="UP000715441">
    <property type="component" value="Unassembled WGS sequence"/>
</dbReference>
<sequence>MSEPRTREVDTAPVRPGEDLDWPRVEAYLREQLPELTGAFSVLQFPNGSANLTYQIRFGDTALVLRRPPFGTIAPGAHDMGREYKALSRLWKAYPRAPRALMLCTDPDVAGSDFLLVEYRSGVVVWDSVPSSMEGLPEAGRRIGLAVIDALADLHRVDPQECGLGDLGRPDGFLERQVRGWRKRWDLSATDDSDPNAAVLGERLADALPRSGAPAVLHNDFKIDNCQFAAGDPDEVVSVFDWDMATLGDPLVDLGTLLNYWPDPEFGDAGALASLGLSSLGLPARDELIERYSARSGIDVGDIDWYEAYGCFKTVVILQQLYARYVRGESSDERMASRADHIPVLVRRGLARLDRASGR</sequence>
<dbReference type="Pfam" id="PF01636">
    <property type="entry name" value="APH"/>
    <property type="match status" value="1"/>
</dbReference>
<dbReference type="SUPFAM" id="SSF56112">
    <property type="entry name" value="Protein kinase-like (PK-like)"/>
    <property type="match status" value="1"/>
</dbReference>
<gene>
    <name evidence="2" type="ORF">HFP15_17605</name>
</gene>
<organism evidence="2 3">
    <name type="scientific">Amycolatopsis acididurans</name>
    <dbReference type="NCBI Taxonomy" id="2724524"/>
    <lineage>
        <taxon>Bacteria</taxon>
        <taxon>Bacillati</taxon>
        <taxon>Actinomycetota</taxon>
        <taxon>Actinomycetes</taxon>
        <taxon>Pseudonocardiales</taxon>
        <taxon>Pseudonocardiaceae</taxon>
        <taxon>Amycolatopsis</taxon>
    </lineage>
</organism>
<evidence type="ECO:0000313" key="3">
    <source>
        <dbReference type="Proteomes" id="UP000715441"/>
    </source>
</evidence>
<dbReference type="RefSeq" id="WP_168516847.1">
    <property type="nucleotide sequence ID" value="NZ_JAAXLS010000010.1"/>
</dbReference>
<accession>A0ABX1J5S5</accession>
<dbReference type="Gene3D" id="3.30.200.20">
    <property type="entry name" value="Phosphorylase Kinase, domain 1"/>
    <property type="match status" value="1"/>
</dbReference>
<keyword evidence="3" id="KW-1185">Reference proteome</keyword>
<dbReference type="PANTHER" id="PTHR47829">
    <property type="entry name" value="HYDROLASE, PUTATIVE (AFU_ORTHOLOGUE AFUA_1G12880)-RELATED"/>
    <property type="match status" value="1"/>
</dbReference>
<feature type="domain" description="Aminoglycoside phosphotransferase" evidence="1">
    <location>
        <begin position="42"/>
        <end position="269"/>
    </location>
</feature>
<proteinExistence type="predicted"/>
<comment type="caution">
    <text evidence="2">The sequence shown here is derived from an EMBL/GenBank/DDBJ whole genome shotgun (WGS) entry which is preliminary data.</text>
</comment>
<dbReference type="EMBL" id="JAAXLS010000010">
    <property type="protein sequence ID" value="NKQ54701.1"/>
    <property type="molecule type" value="Genomic_DNA"/>
</dbReference>